<protein>
    <submittedName>
        <fullName evidence="1">Uncharacterized protein</fullName>
    </submittedName>
</protein>
<dbReference type="EMBL" id="JACXVP010000009">
    <property type="protein sequence ID" value="KAG5586342.1"/>
    <property type="molecule type" value="Genomic_DNA"/>
</dbReference>
<dbReference type="AlphaFoldDB" id="A0A9J5XGP3"/>
<reference evidence="1 2" key="1">
    <citation type="submission" date="2020-09" db="EMBL/GenBank/DDBJ databases">
        <title>De no assembly of potato wild relative species, Solanum commersonii.</title>
        <authorList>
            <person name="Cho K."/>
        </authorList>
    </citation>
    <scope>NUCLEOTIDE SEQUENCE [LARGE SCALE GENOMIC DNA]</scope>
    <source>
        <strain evidence="1">LZ3.2</strain>
        <tissue evidence="1">Leaf</tissue>
    </source>
</reference>
<comment type="caution">
    <text evidence="1">The sequence shown here is derived from an EMBL/GenBank/DDBJ whole genome shotgun (WGS) entry which is preliminary data.</text>
</comment>
<dbReference type="OrthoDB" id="1002184at2759"/>
<sequence>MTKLKGKTLGGNQGQLDVYSQVLWSDVGISIQHGIMDLDLVGGEFAWRKGDKHFTVSRLDKLMVFDDWDTRFRNIKQSIMSRIGIPNFVLVAKSRALKGKSKEWSKTL</sequence>
<proteinExistence type="predicted"/>
<evidence type="ECO:0000313" key="1">
    <source>
        <dbReference type="EMBL" id="KAG5586342.1"/>
    </source>
</evidence>
<keyword evidence="2" id="KW-1185">Reference proteome</keyword>
<accession>A0A9J5XGP3</accession>
<evidence type="ECO:0000313" key="2">
    <source>
        <dbReference type="Proteomes" id="UP000824120"/>
    </source>
</evidence>
<dbReference type="Proteomes" id="UP000824120">
    <property type="component" value="Chromosome 9"/>
</dbReference>
<organism evidence="1 2">
    <name type="scientific">Solanum commersonii</name>
    <name type="common">Commerson's wild potato</name>
    <name type="synonym">Commerson's nightshade</name>
    <dbReference type="NCBI Taxonomy" id="4109"/>
    <lineage>
        <taxon>Eukaryota</taxon>
        <taxon>Viridiplantae</taxon>
        <taxon>Streptophyta</taxon>
        <taxon>Embryophyta</taxon>
        <taxon>Tracheophyta</taxon>
        <taxon>Spermatophyta</taxon>
        <taxon>Magnoliopsida</taxon>
        <taxon>eudicotyledons</taxon>
        <taxon>Gunneridae</taxon>
        <taxon>Pentapetalae</taxon>
        <taxon>asterids</taxon>
        <taxon>lamiids</taxon>
        <taxon>Solanales</taxon>
        <taxon>Solanaceae</taxon>
        <taxon>Solanoideae</taxon>
        <taxon>Solaneae</taxon>
        <taxon>Solanum</taxon>
    </lineage>
</organism>
<name>A0A9J5XGP3_SOLCO</name>
<gene>
    <name evidence="1" type="ORF">H5410_046776</name>
</gene>